<dbReference type="RefSeq" id="WP_224829239.1">
    <property type="nucleotide sequence ID" value="NZ_JAIVEF010000018.1"/>
</dbReference>
<dbReference type="Pfam" id="PF01408">
    <property type="entry name" value="GFO_IDH_MocA"/>
    <property type="match status" value="1"/>
</dbReference>
<comment type="caution">
    <text evidence="3">The sequence shown here is derived from an EMBL/GenBank/DDBJ whole genome shotgun (WGS) entry which is preliminary data.</text>
</comment>
<dbReference type="Gene3D" id="3.30.360.10">
    <property type="entry name" value="Dihydrodipicolinate Reductase, domain 2"/>
    <property type="match status" value="1"/>
</dbReference>
<dbReference type="Pfam" id="PF22725">
    <property type="entry name" value="GFO_IDH_MocA_C3"/>
    <property type="match status" value="1"/>
</dbReference>
<feature type="domain" description="GFO/IDH/MocA-like oxidoreductase" evidence="2">
    <location>
        <begin position="163"/>
        <end position="233"/>
    </location>
</feature>
<gene>
    <name evidence="3" type="ORF">ACFPFO_17210</name>
</gene>
<evidence type="ECO:0000313" key="4">
    <source>
        <dbReference type="Proteomes" id="UP001595925"/>
    </source>
</evidence>
<dbReference type="InterPro" id="IPR055170">
    <property type="entry name" value="GFO_IDH_MocA-like_dom"/>
</dbReference>
<feature type="domain" description="Gfo/Idh/MocA-like oxidoreductase N-terminal" evidence="1">
    <location>
        <begin position="14"/>
        <end position="129"/>
    </location>
</feature>
<dbReference type="PANTHER" id="PTHR43377:SF1">
    <property type="entry name" value="BILIVERDIN REDUCTASE A"/>
    <property type="match status" value="1"/>
</dbReference>
<evidence type="ECO:0000313" key="3">
    <source>
        <dbReference type="EMBL" id="MFC4989463.1"/>
    </source>
</evidence>
<dbReference type="SUPFAM" id="SSF55347">
    <property type="entry name" value="Glyceraldehyde-3-phosphate dehydrogenase-like, C-terminal domain"/>
    <property type="match status" value="1"/>
</dbReference>
<protein>
    <submittedName>
        <fullName evidence="3">Gfo/Idh/MocA family oxidoreductase</fullName>
    </submittedName>
</protein>
<name>A0ABD5QID4_9EURY</name>
<dbReference type="Gene3D" id="3.40.50.720">
    <property type="entry name" value="NAD(P)-binding Rossmann-like Domain"/>
    <property type="match status" value="1"/>
</dbReference>
<dbReference type="InterPro" id="IPR036291">
    <property type="entry name" value="NAD(P)-bd_dom_sf"/>
</dbReference>
<reference evidence="3 4" key="1">
    <citation type="journal article" date="2019" name="Int. J. Syst. Evol. Microbiol.">
        <title>The Global Catalogue of Microorganisms (GCM) 10K type strain sequencing project: providing services to taxonomists for standard genome sequencing and annotation.</title>
        <authorList>
            <consortium name="The Broad Institute Genomics Platform"/>
            <consortium name="The Broad Institute Genome Sequencing Center for Infectious Disease"/>
            <person name="Wu L."/>
            <person name="Ma J."/>
        </authorList>
    </citation>
    <scope>NUCLEOTIDE SEQUENCE [LARGE SCALE GENOMIC DNA]</scope>
    <source>
        <strain evidence="3 4">CGMCC 1.15824</strain>
    </source>
</reference>
<dbReference type="AlphaFoldDB" id="A0ABD5QID4"/>
<evidence type="ECO:0000259" key="2">
    <source>
        <dbReference type="Pfam" id="PF22725"/>
    </source>
</evidence>
<sequence>MTATESTTIEPSPLRVGVVGVGAMGANHARIYSEIREADLVGVADLDSAAAERVAGEYGTEAIPADVLARQCDAVTVAVPTPAHETVVRDCLDAGAHVLVEKPIAEDPAQARALADRAREAGLVLQVGHIERFNPAVQALKGIVENLDVIAVEAERLGPPVDRAGADSVTADLMIHDIDVVNSLLGGEPDSIAATGTDDGQYATATMEYPGGVVASLTASRITRKKVRRLVITAAECLVEVDYVDQSVLIHRESFPEYVTVDGTNRYRHESVIERPRIANREPLRVELESFLAAASSGLVPEVTAEDGIRALETVRRIDRLIGESEGIEVRAG</sequence>
<keyword evidence="4" id="KW-1185">Reference proteome</keyword>
<dbReference type="InterPro" id="IPR051450">
    <property type="entry name" value="Gfo/Idh/MocA_Oxidoreductases"/>
</dbReference>
<organism evidence="3 4">
    <name type="scientific">Saliphagus infecundisoli</name>
    <dbReference type="NCBI Taxonomy" id="1849069"/>
    <lineage>
        <taxon>Archaea</taxon>
        <taxon>Methanobacteriati</taxon>
        <taxon>Methanobacteriota</taxon>
        <taxon>Stenosarchaea group</taxon>
        <taxon>Halobacteria</taxon>
        <taxon>Halobacteriales</taxon>
        <taxon>Natrialbaceae</taxon>
        <taxon>Saliphagus</taxon>
    </lineage>
</organism>
<dbReference type="SUPFAM" id="SSF51735">
    <property type="entry name" value="NAD(P)-binding Rossmann-fold domains"/>
    <property type="match status" value="1"/>
</dbReference>
<evidence type="ECO:0000259" key="1">
    <source>
        <dbReference type="Pfam" id="PF01408"/>
    </source>
</evidence>
<proteinExistence type="predicted"/>
<dbReference type="EMBL" id="JBHSJG010000048">
    <property type="protein sequence ID" value="MFC4989463.1"/>
    <property type="molecule type" value="Genomic_DNA"/>
</dbReference>
<dbReference type="Proteomes" id="UP001595925">
    <property type="component" value="Unassembled WGS sequence"/>
</dbReference>
<accession>A0ABD5QID4</accession>
<dbReference type="PANTHER" id="PTHR43377">
    <property type="entry name" value="BILIVERDIN REDUCTASE A"/>
    <property type="match status" value="1"/>
</dbReference>
<dbReference type="InterPro" id="IPR000683">
    <property type="entry name" value="Gfo/Idh/MocA-like_OxRdtase_N"/>
</dbReference>